<evidence type="ECO:0000256" key="1">
    <source>
        <dbReference type="ARBA" id="ARBA00004842"/>
    </source>
</evidence>
<comment type="catalytic activity">
    <reaction evidence="10 11">
        <text>shikimate + ATP = 3-phosphoshikimate + ADP + H(+)</text>
        <dbReference type="Rhea" id="RHEA:13121"/>
        <dbReference type="ChEBI" id="CHEBI:15378"/>
        <dbReference type="ChEBI" id="CHEBI:30616"/>
        <dbReference type="ChEBI" id="CHEBI:36208"/>
        <dbReference type="ChEBI" id="CHEBI:145989"/>
        <dbReference type="ChEBI" id="CHEBI:456216"/>
        <dbReference type="EC" id="2.7.1.71"/>
    </reaction>
</comment>
<comment type="subcellular location">
    <subcellularLocation>
        <location evidence="11">Cytoplasm</location>
    </subcellularLocation>
</comment>
<evidence type="ECO:0000256" key="5">
    <source>
        <dbReference type="ARBA" id="ARBA00022679"/>
    </source>
</evidence>
<dbReference type="GO" id="GO:0008652">
    <property type="term" value="P:amino acid biosynthetic process"/>
    <property type="evidence" value="ECO:0007669"/>
    <property type="project" value="UniProtKB-KW"/>
</dbReference>
<feature type="binding site" evidence="11">
    <location>
        <position position="138"/>
    </location>
    <ligand>
        <name>substrate</name>
    </ligand>
</feature>
<evidence type="ECO:0000256" key="2">
    <source>
        <dbReference type="ARBA" id="ARBA00006997"/>
    </source>
</evidence>
<evidence type="ECO:0000256" key="11">
    <source>
        <dbReference type="HAMAP-Rule" id="MF_00109"/>
    </source>
</evidence>
<dbReference type="GO" id="GO:0005524">
    <property type="term" value="F:ATP binding"/>
    <property type="evidence" value="ECO:0007669"/>
    <property type="project" value="UniProtKB-UniRule"/>
</dbReference>
<protein>
    <recommendedName>
        <fullName evidence="3 11">Shikimate kinase</fullName>
        <shortName evidence="11">SK</shortName>
        <ecNumber evidence="3 11">2.7.1.71</ecNumber>
    </recommendedName>
</protein>
<dbReference type="Proteomes" id="UP000243528">
    <property type="component" value="Unassembled WGS sequence"/>
</dbReference>
<dbReference type="PROSITE" id="PS01128">
    <property type="entry name" value="SHIKIMATE_KINASE"/>
    <property type="match status" value="1"/>
</dbReference>
<dbReference type="PRINTS" id="PR01100">
    <property type="entry name" value="SHIKIMTKNASE"/>
</dbReference>
<dbReference type="SUPFAM" id="SSF52540">
    <property type="entry name" value="P-loop containing nucleoside triphosphate hydrolases"/>
    <property type="match status" value="1"/>
</dbReference>
<dbReference type="GO" id="GO:0009423">
    <property type="term" value="P:chorismate biosynthetic process"/>
    <property type="evidence" value="ECO:0007669"/>
    <property type="project" value="UniProtKB-UniRule"/>
</dbReference>
<keyword evidence="9 11" id="KW-0057">Aromatic amino acid biosynthesis</keyword>
<feature type="binding site" evidence="11">
    <location>
        <position position="155"/>
    </location>
    <ligand>
        <name>ATP</name>
        <dbReference type="ChEBI" id="CHEBI:30616"/>
    </ligand>
</feature>
<comment type="similarity">
    <text evidence="2 11">Belongs to the shikimate kinase family.</text>
</comment>
<comment type="cofactor">
    <cofactor evidence="11">
        <name>Mg(2+)</name>
        <dbReference type="ChEBI" id="CHEBI:18420"/>
    </cofactor>
    <text evidence="11">Binds 1 Mg(2+) ion per subunit.</text>
</comment>
<feature type="binding site" evidence="11">
    <location>
        <position position="19"/>
    </location>
    <ligand>
        <name>Mg(2+)</name>
        <dbReference type="ChEBI" id="CHEBI:18420"/>
    </ligand>
</feature>
<gene>
    <name evidence="11" type="primary">aroK</name>
    <name evidence="12" type="ORF">CLV30_10775</name>
</gene>
<dbReference type="Pfam" id="PF01202">
    <property type="entry name" value="SKI"/>
    <property type="match status" value="1"/>
</dbReference>
<keyword evidence="7 11" id="KW-0418">Kinase</keyword>
<comment type="caution">
    <text evidence="12">The sequence shown here is derived from an EMBL/GenBank/DDBJ whole genome shotgun (WGS) entry which is preliminary data.</text>
</comment>
<feature type="binding site" evidence="11">
    <location>
        <position position="83"/>
    </location>
    <ligand>
        <name>substrate</name>
    </ligand>
</feature>
<keyword evidence="11" id="KW-0963">Cytoplasm</keyword>
<evidence type="ECO:0000256" key="8">
    <source>
        <dbReference type="ARBA" id="ARBA00022840"/>
    </source>
</evidence>
<dbReference type="OrthoDB" id="9800332at2"/>
<reference evidence="12 13" key="1">
    <citation type="submission" date="2018-03" db="EMBL/GenBank/DDBJ databases">
        <title>Genomic Encyclopedia of Archaeal and Bacterial Type Strains, Phase II (KMG-II): from individual species to whole genera.</title>
        <authorList>
            <person name="Goeker M."/>
        </authorList>
    </citation>
    <scope>NUCLEOTIDE SEQUENCE [LARGE SCALE GENOMIC DNA]</scope>
    <source>
        <strain evidence="12 13">DSM 45211</strain>
    </source>
</reference>
<dbReference type="PANTHER" id="PTHR21087:SF16">
    <property type="entry name" value="SHIKIMATE KINASE 1, CHLOROPLASTIC"/>
    <property type="match status" value="1"/>
</dbReference>
<dbReference type="EMBL" id="PYGE01000007">
    <property type="protein sequence ID" value="PSL03594.1"/>
    <property type="molecule type" value="Genomic_DNA"/>
</dbReference>
<dbReference type="InterPro" id="IPR031322">
    <property type="entry name" value="Shikimate/glucono_kinase"/>
</dbReference>
<evidence type="ECO:0000256" key="10">
    <source>
        <dbReference type="ARBA" id="ARBA00048567"/>
    </source>
</evidence>
<evidence type="ECO:0000256" key="7">
    <source>
        <dbReference type="ARBA" id="ARBA00022777"/>
    </source>
</evidence>
<evidence type="ECO:0000313" key="12">
    <source>
        <dbReference type="EMBL" id="PSL03594.1"/>
    </source>
</evidence>
<keyword evidence="13" id="KW-1185">Reference proteome</keyword>
<evidence type="ECO:0000313" key="13">
    <source>
        <dbReference type="Proteomes" id="UP000243528"/>
    </source>
</evidence>
<evidence type="ECO:0000256" key="3">
    <source>
        <dbReference type="ARBA" id="ARBA00012154"/>
    </source>
</evidence>
<organism evidence="12 13">
    <name type="scientific">Haloactinopolyspora alba</name>
    <dbReference type="NCBI Taxonomy" id="648780"/>
    <lineage>
        <taxon>Bacteria</taxon>
        <taxon>Bacillati</taxon>
        <taxon>Actinomycetota</taxon>
        <taxon>Actinomycetes</taxon>
        <taxon>Jiangellales</taxon>
        <taxon>Jiangellaceae</taxon>
        <taxon>Haloactinopolyspora</taxon>
    </lineage>
</organism>
<keyword evidence="4 11" id="KW-0028">Amino-acid biosynthesis</keyword>
<evidence type="ECO:0000256" key="9">
    <source>
        <dbReference type="ARBA" id="ARBA00023141"/>
    </source>
</evidence>
<comment type="function">
    <text evidence="11">Catalyzes the specific phosphorylation of the 3-hydroxyl group of shikimic acid using ATP as a cosubstrate.</text>
</comment>
<dbReference type="GO" id="GO:0000287">
    <property type="term" value="F:magnesium ion binding"/>
    <property type="evidence" value="ECO:0007669"/>
    <property type="project" value="UniProtKB-UniRule"/>
</dbReference>
<keyword evidence="11" id="KW-0460">Magnesium</keyword>
<dbReference type="Gene3D" id="3.40.50.300">
    <property type="entry name" value="P-loop containing nucleotide triphosphate hydrolases"/>
    <property type="match status" value="1"/>
</dbReference>
<comment type="pathway">
    <text evidence="1 11">Metabolic intermediate biosynthesis; chorismate biosynthesis; chorismate from D-erythrose 4-phosphate and phosphoenolpyruvate: step 5/7.</text>
</comment>
<dbReference type="InterPro" id="IPR000623">
    <property type="entry name" value="Shikimate_kinase/TSH1"/>
</dbReference>
<dbReference type="GO" id="GO:0004765">
    <property type="term" value="F:shikimate kinase activity"/>
    <property type="evidence" value="ECO:0007669"/>
    <property type="project" value="UniProtKB-UniRule"/>
</dbReference>
<comment type="subunit">
    <text evidence="11">Monomer.</text>
</comment>
<dbReference type="GO" id="GO:0005829">
    <property type="term" value="C:cytosol"/>
    <property type="evidence" value="ECO:0007669"/>
    <property type="project" value="TreeGrafter"/>
</dbReference>
<feature type="binding site" evidence="11">
    <location>
        <position position="37"/>
    </location>
    <ligand>
        <name>substrate</name>
    </ligand>
</feature>
<dbReference type="GO" id="GO:0009073">
    <property type="term" value="P:aromatic amino acid family biosynthetic process"/>
    <property type="evidence" value="ECO:0007669"/>
    <property type="project" value="UniProtKB-KW"/>
</dbReference>
<keyword evidence="8 11" id="KW-0067">ATP-binding</keyword>
<dbReference type="HAMAP" id="MF_00109">
    <property type="entry name" value="Shikimate_kinase"/>
    <property type="match status" value="1"/>
</dbReference>
<feature type="binding site" evidence="11">
    <location>
        <position position="120"/>
    </location>
    <ligand>
        <name>ATP</name>
        <dbReference type="ChEBI" id="CHEBI:30616"/>
    </ligand>
</feature>
<name>A0A2P8E291_9ACTN</name>
<keyword evidence="5 11" id="KW-0808">Transferase</keyword>
<evidence type="ECO:0000256" key="6">
    <source>
        <dbReference type="ARBA" id="ARBA00022741"/>
    </source>
</evidence>
<dbReference type="InterPro" id="IPR023000">
    <property type="entry name" value="Shikimate_kinase_CS"/>
</dbReference>
<feature type="binding site" evidence="11">
    <location>
        <begin position="15"/>
        <end position="20"/>
    </location>
    <ligand>
        <name>ATP</name>
        <dbReference type="ChEBI" id="CHEBI:30616"/>
    </ligand>
</feature>
<dbReference type="InterPro" id="IPR027417">
    <property type="entry name" value="P-loop_NTPase"/>
</dbReference>
<dbReference type="AlphaFoldDB" id="A0A2P8E291"/>
<dbReference type="EC" id="2.7.1.71" evidence="3 11"/>
<dbReference type="UniPathway" id="UPA00053">
    <property type="reaction ID" value="UER00088"/>
</dbReference>
<sequence length="169" mass="17699">MSGDGPVVVLVGPPGAGKTTVGNAVASTLSVGFRDTDVDVEQVAGKSIADIFVEDGEPVFRELERTAVATALAEHDGVLALGGGAVSDETTRSLLRGHRVVFLDVGLSDAVGRVGFNRDRPLLLDSPRAQLKRLLDERRPVYTEVASVTVDTSGRAPDDVAEEVVGHAR</sequence>
<keyword evidence="6 11" id="KW-0547">Nucleotide-binding</keyword>
<feature type="binding site" evidence="11">
    <location>
        <position position="61"/>
    </location>
    <ligand>
        <name>substrate</name>
    </ligand>
</feature>
<dbReference type="RefSeq" id="WP_106537348.1">
    <property type="nucleotide sequence ID" value="NZ_PYGE01000007.1"/>
</dbReference>
<dbReference type="PANTHER" id="PTHR21087">
    <property type="entry name" value="SHIKIMATE KINASE"/>
    <property type="match status" value="1"/>
</dbReference>
<proteinExistence type="inferred from homology"/>
<evidence type="ECO:0000256" key="4">
    <source>
        <dbReference type="ARBA" id="ARBA00022605"/>
    </source>
</evidence>
<accession>A0A2P8E291</accession>
<dbReference type="CDD" id="cd00464">
    <property type="entry name" value="SK"/>
    <property type="match status" value="1"/>
</dbReference>
<keyword evidence="11" id="KW-0479">Metal-binding</keyword>